<dbReference type="Pfam" id="PF20160">
    <property type="entry name" value="C-JID"/>
    <property type="match status" value="1"/>
</dbReference>
<dbReference type="InterPro" id="IPR045344">
    <property type="entry name" value="C-JID"/>
</dbReference>
<dbReference type="Proteomes" id="UP001311915">
    <property type="component" value="Unassembled WGS sequence"/>
</dbReference>
<evidence type="ECO:0000259" key="3">
    <source>
        <dbReference type="Pfam" id="PF20160"/>
    </source>
</evidence>
<evidence type="ECO:0000256" key="2">
    <source>
        <dbReference type="ARBA" id="ARBA00022737"/>
    </source>
</evidence>
<dbReference type="EMBL" id="JAWPEI010000012">
    <property type="protein sequence ID" value="KAK4708528.1"/>
    <property type="molecule type" value="Genomic_DNA"/>
</dbReference>
<comment type="caution">
    <text evidence="4">The sequence shown here is derived from an EMBL/GenBank/DDBJ whole genome shotgun (WGS) entry which is preliminary data.</text>
</comment>
<keyword evidence="5" id="KW-1185">Reference proteome</keyword>
<sequence>MRLFADDRFALQSIQILPTMYKVLYMVSFANWKIQEIWYASHRENMNAMLQKILFYFLSMMQLKSGFDNECRGGKFAILFPRSSPSDEVLWWFNYCQTQSRTISIKLKKHWFNDKFMEFHSTFSLCLGFGIETKLVDRHDCFVFLQFDKTKVYFKGKGKEPFSVNSPNYYCRFEASLDHHISAN</sequence>
<protein>
    <recommendedName>
        <fullName evidence="3">C-JID domain-containing protein</fullName>
    </recommendedName>
</protein>
<proteinExistence type="predicted"/>
<keyword evidence="1" id="KW-0433">Leucine-rich repeat</keyword>
<keyword evidence="2" id="KW-0677">Repeat</keyword>
<feature type="domain" description="C-JID" evidence="3">
    <location>
        <begin position="87"/>
        <end position="180"/>
    </location>
</feature>
<accession>A0AAV9K5T8</accession>
<evidence type="ECO:0000256" key="1">
    <source>
        <dbReference type="ARBA" id="ARBA00022614"/>
    </source>
</evidence>
<name>A0AAV9K5T8_9SOLN</name>
<evidence type="ECO:0000313" key="5">
    <source>
        <dbReference type="Proteomes" id="UP001311915"/>
    </source>
</evidence>
<gene>
    <name evidence="4" type="ORF">R3W88_029453</name>
</gene>
<evidence type="ECO:0000313" key="4">
    <source>
        <dbReference type="EMBL" id="KAK4708528.1"/>
    </source>
</evidence>
<organism evidence="4 5">
    <name type="scientific">Solanum pinnatisectum</name>
    <name type="common">tansyleaf nightshade</name>
    <dbReference type="NCBI Taxonomy" id="50273"/>
    <lineage>
        <taxon>Eukaryota</taxon>
        <taxon>Viridiplantae</taxon>
        <taxon>Streptophyta</taxon>
        <taxon>Embryophyta</taxon>
        <taxon>Tracheophyta</taxon>
        <taxon>Spermatophyta</taxon>
        <taxon>Magnoliopsida</taxon>
        <taxon>eudicotyledons</taxon>
        <taxon>Gunneridae</taxon>
        <taxon>Pentapetalae</taxon>
        <taxon>asterids</taxon>
        <taxon>lamiids</taxon>
        <taxon>Solanales</taxon>
        <taxon>Solanaceae</taxon>
        <taxon>Solanoideae</taxon>
        <taxon>Solaneae</taxon>
        <taxon>Solanum</taxon>
    </lineage>
</organism>
<dbReference type="AlphaFoldDB" id="A0AAV9K5T8"/>
<reference evidence="4 5" key="1">
    <citation type="submission" date="2023-10" db="EMBL/GenBank/DDBJ databases">
        <title>Genome-Wide Identification Analysis in wild type Solanum Pinnatisectum Reveals Some Genes Defensing Phytophthora Infestans.</title>
        <authorList>
            <person name="Sun C."/>
        </authorList>
    </citation>
    <scope>NUCLEOTIDE SEQUENCE [LARGE SCALE GENOMIC DNA]</scope>
    <source>
        <strain evidence="4">LQN</strain>
        <tissue evidence="4">Leaf</tissue>
    </source>
</reference>